<dbReference type="GO" id="GO:0046961">
    <property type="term" value="F:proton-transporting ATPase activity, rotational mechanism"/>
    <property type="evidence" value="ECO:0007669"/>
    <property type="project" value="InterPro"/>
</dbReference>
<evidence type="ECO:0000256" key="1">
    <source>
        <dbReference type="ARBA" id="ARBA00010148"/>
    </source>
</evidence>
<comment type="caution">
    <text evidence="4">The sequence shown here is derived from an EMBL/GenBank/DDBJ whole genome shotgun (WGS) entry which is preliminary data.</text>
</comment>
<evidence type="ECO:0000313" key="5">
    <source>
        <dbReference type="Proteomes" id="UP000736328"/>
    </source>
</evidence>
<protein>
    <submittedName>
        <fullName evidence="4">V-type ATP synthase subunit F</fullName>
    </submittedName>
</protein>
<keyword evidence="3" id="KW-0406">Ion transport</keyword>
<dbReference type="AlphaFoldDB" id="A0A933ML85"/>
<proteinExistence type="inferred from homology"/>
<dbReference type="SUPFAM" id="SSF159468">
    <property type="entry name" value="AtpF-like"/>
    <property type="match status" value="1"/>
</dbReference>
<dbReference type="InterPro" id="IPR036906">
    <property type="entry name" value="ATPase_V1_fsu_sf"/>
</dbReference>
<gene>
    <name evidence="4" type="ORF">HY768_09965</name>
</gene>
<evidence type="ECO:0000256" key="2">
    <source>
        <dbReference type="ARBA" id="ARBA00022448"/>
    </source>
</evidence>
<dbReference type="Gene3D" id="3.40.50.10580">
    <property type="entry name" value="ATPase, V1 complex, subunit F"/>
    <property type="match status" value="1"/>
</dbReference>
<accession>A0A933ML85</accession>
<name>A0A933ML85_UNCT6</name>
<dbReference type="Proteomes" id="UP000736328">
    <property type="component" value="Unassembled WGS sequence"/>
</dbReference>
<dbReference type="Pfam" id="PF01990">
    <property type="entry name" value="ATP-synt_F"/>
    <property type="match status" value="1"/>
</dbReference>
<dbReference type="EMBL" id="JACQXR010000133">
    <property type="protein sequence ID" value="MBI4727520.1"/>
    <property type="molecule type" value="Genomic_DNA"/>
</dbReference>
<keyword evidence="2" id="KW-0813">Transport</keyword>
<sequence>MNRLAIITDSGTATGFRLAGAETFEVKDNREMQEKVLELINTESYGLIAVNDQLAGDLGEDVARALKNKALPVVLPFPVPREGQVISGEQYLAKLVKDAIGFYVKLK</sequence>
<dbReference type="InterPro" id="IPR008218">
    <property type="entry name" value="ATPase_V1-cplx_f_g_su"/>
</dbReference>
<evidence type="ECO:0000256" key="3">
    <source>
        <dbReference type="ARBA" id="ARBA00023065"/>
    </source>
</evidence>
<organism evidence="4 5">
    <name type="scientific">candidate division TA06 bacterium</name>
    <dbReference type="NCBI Taxonomy" id="2250710"/>
    <lineage>
        <taxon>Bacteria</taxon>
        <taxon>Bacteria division TA06</taxon>
    </lineage>
</organism>
<reference evidence="4" key="1">
    <citation type="submission" date="2020-07" db="EMBL/GenBank/DDBJ databases">
        <title>Huge and variable diversity of episymbiotic CPR bacteria and DPANN archaea in groundwater ecosystems.</title>
        <authorList>
            <person name="He C.Y."/>
            <person name="Keren R."/>
            <person name="Whittaker M."/>
            <person name="Farag I.F."/>
            <person name="Doudna J."/>
            <person name="Cate J.H.D."/>
            <person name="Banfield J.F."/>
        </authorList>
    </citation>
    <scope>NUCLEOTIDE SEQUENCE</scope>
    <source>
        <strain evidence="4">NC_groundwater_1520_Pr4_B-0.1um_53_5</strain>
    </source>
</reference>
<comment type="similarity">
    <text evidence="1">Belongs to the V-ATPase F subunit family.</text>
</comment>
<evidence type="ECO:0000313" key="4">
    <source>
        <dbReference type="EMBL" id="MBI4727520.1"/>
    </source>
</evidence>